<protein>
    <submittedName>
        <fullName evidence="2">Uncharacterized protein</fullName>
    </submittedName>
</protein>
<gene>
    <name evidence="2" type="ORF">LR48_Vigan01g077600</name>
</gene>
<feature type="transmembrane region" description="Helical" evidence="1">
    <location>
        <begin position="124"/>
        <end position="141"/>
    </location>
</feature>
<evidence type="ECO:0000313" key="3">
    <source>
        <dbReference type="Proteomes" id="UP000053144"/>
    </source>
</evidence>
<organism evidence="2 3">
    <name type="scientific">Phaseolus angularis</name>
    <name type="common">Azuki bean</name>
    <name type="synonym">Vigna angularis</name>
    <dbReference type="NCBI Taxonomy" id="3914"/>
    <lineage>
        <taxon>Eukaryota</taxon>
        <taxon>Viridiplantae</taxon>
        <taxon>Streptophyta</taxon>
        <taxon>Embryophyta</taxon>
        <taxon>Tracheophyta</taxon>
        <taxon>Spermatophyta</taxon>
        <taxon>Magnoliopsida</taxon>
        <taxon>eudicotyledons</taxon>
        <taxon>Gunneridae</taxon>
        <taxon>Pentapetalae</taxon>
        <taxon>rosids</taxon>
        <taxon>fabids</taxon>
        <taxon>Fabales</taxon>
        <taxon>Fabaceae</taxon>
        <taxon>Papilionoideae</taxon>
        <taxon>50 kb inversion clade</taxon>
        <taxon>NPAAA clade</taxon>
        <taxon>indigoferoid/millettioid clade</taxon>
        <taxon>Phaseoleae</taxon>
        <taxon>Vigna</taxon>
    </lineage>
</organism>
<dbReference type="Proteomes" id="UP000053144">
    <property type="component" value="Chromosome 1"/>
</dbReference>
<proteinExistence type="predicted"/>
<keyword evidence="1" id="KW-0812">Transmembrane</keyword>
<evidence type="ECO:0000313" key="2">
    <source>
        <dbReference type="EMBL" id="KOM31221.1"/>
    </source>
</evidence>
<dbReference type="Gramene" id="KOM31221">
    <property type="protein sequence ID" value="KOM31221"/>
    <property type="gene ID" value="LR48_Vigan01g077600"/>
</dbReference>
<dbReference type="AlphaFoldDB" id="A0A0L9TL66"/>
<keyword evidence="1" id="KW-0472">Membrane</keyword>
<accession>A0A0L9TL66</accession>
<name>A0A0L9TL66_PHAAN</name>
<dbReference type="EMBL" id="CM003371">
    <property type="protein sequence ID" value="KOM31221.1"/>
    <property type="molecule type" value="Genomic_DNA"/>
</dbReference>
<evidence type="ECO:0000256" key="1">
    <source>
        <dbReference type="SAM" id="Phobius"/>
    </source>
</evidence>
<reference evidence="3" key="1">
    <citation type="journal article" date="2015" name="Proc. Natl. Acad. Sci. U.S.A.">
        <title>Genome sequencing of adzuki bean (Vigna angularis) provides insight into high starch and low fat accumulation and domestication.</title>
        <authorList>
            <person name="Yang K."/>
            <person name="Tian Z."/>
            <person name="Chen C."/>
            <person name="Luo L."/>
            <person name="Zhao B."/>
            <person name="Wang Z."/>
            <person name="Yu L."/>
            <person name="Li Y."/>
            <person name="Sun Y."/>
            <person name="Li W."/>
            <person name="Chen Y."/>
            <person name="Li Y."/>
            <person name="Zhang Y."/>
            <person name="Ai D."/>
            <person name="Zhao J."/>
            <person name="Shang C."/>
            <person name="Ma Y."/>
            <person name="Wu B."/>
            <person name="Wang M."/>
            <person name="Gao L."/>
            <person name="Sun D."/>
            <person name="Zhang P."/>
            <person name="Guo F."/>
            <person name="Wang W."/>
            <person name="Li Y."/>
            <person name="Wang J."/>
            <person name="Varshney R.K."/>
            <person name="Wang J."/>
            <person name="Ling H.Q."/>
            <person name="Wan P."/>
        </authorList>
    </citation>
    <scope>NUCLEOTIDE SEQUENCE</scope>
    <source>
        <strain evidence="3">cv. Jingnong 6</strain>
    </source>
</reference>
<keyword evidence="1" id="KW-1133">Transmembrane helix</keyword>
<sequence length="144" mass="16005">MVSLGHIYKCGKRRKWVLHCGSEVVAAKSMREVKLRASGVARRPRCCRSCEDGFKVYKGSLQEYIKSQNSWLLPTGMGWTPSGSRPAPPERLECEAIRTQRPPSTPGCEAVRAQRPPSAAGRTSMLLSLFLIILGFWMSVLDVP</sequence>